<dbReference type="GO" id="GO:0003677">
    <property type="term" value="F:DNA binding"/>
    <property type="evidence" value="ECO:0007669"/>
    <property type="project" value="UniProtKB-KW"/>
</dbReference>
<evidence type="ECO:0000313" key="7">
    <source>
        <dbReference type="EMBL" id="KAA6305749.1"/>
    </source>
</evidence>
<sequence length="142" mass="16429">TPSMSVSRFGVSLENELLEALDNYVMENNFPNRSQAIRQLIERNIVEKKWQCNNIVAGAVILVYDYHKSDLVNRVTDVQHDYFEEILAVQHFYFSKTIRFELIAVKGPSYRLTELSDKLIALKGIRHGKLVMTKCDDEYITG</sequence>
<reference evidence="7" key="1">
    <citation type="submission" date="2019-03" db="EMBL/GenBank/DDBJ databases">
        <title>Single cell metagenomics reveals metabolic interactions within the superorganism composed of flagellate Streblomastix strix and complex community of Bacteroidetes bacteria on its surface.</title>
        <authorList>
            <person name="Treitli S.C."/>
            <person name="Kolisko M."/>
            <person name="Husnik F."/>
            <person name="Keeling P."/>
            <person name="Hampl V."/>
        </authorList>
    </citation>
    <scope>NUCLEOTIDE SEQUENCE</scope>
    <source>
        <strain evidence="7">STM</strain>
    </source>
</reference>
<dbReference type="Pfam" id="PF08753">
    <property type="entry name" value="NikR_C"/>
    <property type="match status" value="1"/>
</dbReference>
<comment type="caution">
    <text evidence="7">The sequence shown here is derived from an EMBL/GenBank/DDBJ whole genome shotgun (WGS) entry which is preliminary data.</text>
</comment>
<evidence type="ECO:0000256" key="4">
    <source>
        <dbReference type="ARBA" id="ARBA00023125"/>
    </source>
</evidence>
<dbReference type="SUPFAM" id="SSF47598">
    <property type="entry name" value="Ribbon-helix-helix"/>
    <property type="match status" value="1"/>
</dbReference>
<dbReference type="InterPro" id="IPR050192">
    <property type="entry name" value="CopG/NikR_regulator"/>
</dbReference>
<dbReference type="GO" id="GO:0016151">
    <property type="term" value="F:nickel cation binding"/>
    <property type="evidence" value="ECO:0007669"/>
    <property type="project" value="InterPro"/>
</dbReference>
<dbReference type="CDD" id="cd22231">
    <property type="entry name" value="RHH_NikR_HicB-like"/>
    <property type="match status" value="1"/>
</dbReference>
<name>A0A5J4PBC0_9ZZZZ</name>
<feature type="domain" description="Transcription factor NikR nickel binding C-terminal" evidence="6">
    <location>
        <begin position="57"/>
        <end position="133"/>
    </location>
</feature>
<dbReference type="InterPro" id="IPR045865">
    <property type="entry name" value="ACT-like_dom_sf"/>
</dbReference>
<evidence type="ECO:0000259" key="6">
    <source>
        <dbReference type="Pfam" id="PF08753"/>
    </source>
</evidence>
<keyword evidence="2" id="KW-0479">Metal-binding</keyword>
<proteinExistence type="inferred from homology"/>
<dbReference type="InterPro" id="IPR010985">
    <property type="entry name" value="Ribbon_hlx_hlx"/>
</dbReference>
<keyword evidence="4" id="KW-0238">DNA-binding</keyword>
<dbReference type="EMBL" id="SNRY01010448">
    <property type="protein sequence ID" value="KAA6305749.1"/>
    <property type="molecule type" value="Genomic_DNA"/>
</dbReference>
<dbReference type="InterPro" id="IPR022988">
    <property type="entry name" value="Ni_resp_reg_NikR"/>
</dbReference>
<dbReference type="InterPro" id="IPR027271">
    <property type="entry name" value="Acetolactate_synth/TF_NikR_C"/>
</dbReference>
<organism evidence="7">
    <name type="scientific">termite gut metagenome</name>
    <dbReference type="NCBI Taxonomy" id="433724"/>
    <lineage>
        <taxon>unclassified sequences</taxon>
        <taxon>metagenomes</taxon>
        <taxon>organismal metagenomes</taxon>
    </lineage>
</organism>
<dbReference type="Gene3D" id="1.10.1220.10">
    <property type="entry name" value="Met repressor-like"/>
    <property type="match status" value="1"/>
</dbReference>
<dbReference type="InterPro" id="IPR014864">
    <property type="entry name" value="TF_NikR_Ni-bd_C"/>
</dbReference>
<evidence type="ECO:0000256" key="2">
    <source>
        <dbReference type="ARBA" id="ARBA00022723"/>
    </source>
</evidence>
<dbReference type="AlphaFoldDB" id="A0A5J4PBC0"/>
<dbReference type="GO" id="GO:0006355">
    <property type="term" value="P:regulation of DNA-templated transcription"/>
    <property type="evidence" value="ECO:0007669"/>
    <property type="project" value="InterPro"/>
</dbReference>
<keyword evidence="5" id="KW-0804">Transcription</keyword>
<accession>A0A5J4PBC0</accession>
<evidence type="ECO:0000256" key="1">
    <source>
        <dbReference type="ARBA" id="ARBA00022596"/>
    </source>
</evidence>
<dbReference type="Gene3D" id="3.30.70.1150">
    <property type="entry name" value="ACT-like. Chain A, domain 2"/>
    <property type="match status" value="1"/>
</dbReference>
<keyword evidence="1" id="KW-0533">Nickel</keyword>
<dbReference type="GO" id="GO:0010045">
    <property type="term" value="P:response to nickel cation"/>
    <property type="evidence" value="ECO:0007669"/>
    <property type="project" value="InterPro"/>
</dbReference>
<dbReference type="PANTHER" id="PTHR34719">
    <property type="entry name" value="NICKEL-RESPONSIVE REGULATOR"/>
    <property type="match status" value="1"/>
</dbReference>
<dbReference type="PANTHER" id="PTHR34719:SF2">
    <property type="entry name" value="NICKEL-RESPONSIVE REGULATOR"/>
    <property type="match status" value="1"/>
</dbReference>
<dbReference type="SUPFAM" id="SSF55021">
    <property type="entry name" value="ACT-like"/>
    <property type="match status" value="1"/>
</dbReference>
<dbReference type="InterPro" id="IPR013321">
    <property type="entry name" value="Arc_rbn_hlx_hlx"/>
</dbReference>
<keyword evidence="3" id="KW-0805">Transcription regulation</keyword>
<protein>
    <recommendedName>
        <fullName evidence="6">Transcription factor NikR nickel binding C-terminal domain-containing protein</fullName>
    </recommendedName>
</protein>
<dbReference type="HAMAP" id="MF_00476">
    <property type="entry name" value="NikR"/>
    <property type="match status" value="1"/>
</dbReference>
<feature type="non-terminal residue" evidence="7">
    <location>
        <position position="1"/>
    </location>
</feature>
<gene>
    <name evidence="7" type="ORF">EZS27_042598</name>
</gene>
<evidence type="ECO:0000256" key="3">
    <source>
        <dbReference type="ARBA" id="ARBA00023015"/>
    </source>
</evidence>
<dbReference type="NCBIfam" id="NF003381">
    <property type="entry name" value="PRK04460.1"/>
    <property type="match status" value="1"/>
</dbReference>
<evidence type="ECO:0000256" key="5">
    <source>
        <dbReference type="ARBA" id="ARBA00023163"/>
    </source>
</evidence>